<evidence type="ECO:0000313" key="2">
    <source>
        <dbReference type="Proteomes" id="UP000187181"/>
    </source>
</evidence>
<keyword evidence="2" id="KW-1185">Reference proteome</keyword>
<sequence length="133" mass="15759">MDKLRLEIEKREDGSLSNKVVIPFINEKSLIEILKGIELEYDKSLAGAYDGISPAEFIDEFQQREEKVKSRILECECGCDGCWSFVVKITEKDDLIEWSHFEQVHRDNWEYTQIEPFQFERSDYLKEMEKLKA</sequence>
<organism evidence="1 2">
    <name type="scientific">Pontibacter indicus</name>
    <dbReference type="NCBI Taxonomy" id="1317125"/>
    <lineage>
        <taxon>Bacteria</taxon>
        <taxon>Pseudomonadati</taxon>
        <taxon>Bacteroidota</taxon>
        <taxon>Cytophagia</taxon>
        <taxon>Cytophagales</taxon>
        <taxon>Hymenobacteraceae</taxon>
        <taxon>Pontibacter</taxon>
    </lineage>
</organism>
<dbReference type="EMBL" id="FTPP01000001">
    <property type="protein sequence ID" value="SIT83769.1"/>
    <property type="molecule type" value="Genomic_DNA"/>
</dbReference>
<dbReference type="Proteomes" id="UP000187181">
    <property type="component" value="Unassembled WGS sequence"/>
</dbReference>
<reference evidence="2" key="1">
    <citation type="submission" date="2017-01" db="EMBL/GenBank/DDBJ databases">
        <authorList>
            <person name="Varghese N."/>
            <person name="Submissions S."/>
        </authorList>
    </citation>
    <scope>NUCLEOTIDE SEQUENCE [LARGE SCALE GENOMIC DNA]</scope>
    <source>
        <strain evidence="2">LP100</strain>
    </source>
</reference>
<dbReference type="STRING" id="1317125.SAMN05444128_1310"/>
<dbReference type="RefSeq" id="WP_076666785.1">
    <property type="nucleotide sequence ID" value="NZ_FTPP01000001.1"/>
</dbReference>
<gene>
    <name evidence="1" type="ORF">SAMN05444128_1310</name>
</gene>
<protein>
    <submittedName>
        <fullName evidence="1">Uncharacterized protein</fullName>
    </submittedName>
</protein>
<dbReference type="AlphaFoldDB" id="A0A1R3WZP4"/>
<accession>A0A1R3WZP4</accession>
<name>A0A1R3WZP4_9BACT</name>
<proteinExistence type="predicted"/>
<dbReference type="OrthoDB" id="342114at2"/>
<evidence type="ECO:0000313" key="1">
    <source>
        <dbReference type="EMBL" id="SIT83769.1"/>
    </source>
</evidence>